<dbReference type="SUPFAM" id="SSF160991">
    <property type="entry name" value="CV3147-like"/>
    <property type="match status" value="1"/>
</dbReference>
<dbReference type="EMBL" id="FLOB01000001">
    <property type="protein sequence ID" value="SBS26093.1"/>
    <property type="molecule type" value="Genomic_DNA"/>
</dbReference>
<protein>
    <recommendedName>
        <fullName evidence="5">DUF917 domain-containing protein</fullName>
    </recommendedName>
</protein>
<name>A0A1A8T3T4_9GAMM</name>
<dbReference type="AlphaFoldDB" id="A0A1A8T3T4"/>
<dbReference type="InterPro" id="IPR010318">
    <property type="entry name" value="S-Me-THD_N"/>
</dbReference>
<dbReference type="Gene3D" id="3.40.1610.10">
    <property type="entry name" value="CV3147-like domain"/>
    <property type="match status" value="1"/>
</dbReference>
<feature type="domain" description="S-Me-THD-like C-terminal" evidence="2">
    <location>
        <begin position="196"/>
        <end position="423"/>
    </location>
</feature>
<dbReference type="InterPro" id="IPR027479">
    <property type="entry name" value="S-Me-THD_N_sf"/>
</dbReference>
<dbReference type="Proteomes" id="UP000092544">
    <property type="component" value="Unassembled WGS sequence"/>
</dbReference>
<organism evidence="3 4">
    <name type="scientific">Marinomonas spartinae</name>
    <dbReference type="NCBI Taxonomy" id="1792290"/>
    <lineage>
        <taxon>Bacteria</taxon>
        <taxon>Pseudomonadati</taxon>
        <taxon>Pseudomonadota</taxon>
        <taxon>Gammaproteobacteria</taxon>
        <taxon>Oceanospirillales</taxon>
        <taxon>Oceanospirillaceae</taxon>
        <taxon>Marinomonas</taxon>
    </lineage>
</organism>
<gene>
    <name evidence="3" type="ORF">MSP8886_00495</name>
</gene>
<dbReference type="InterPro" id="IPR024071">
    <property type="entry name" value="S-Me-THD_C_sf"/>
</dbReference>
<dbReference type="Pfam" id="PF20906">
    <property type="entry name" value="S-Me-THD_C"/>
    <property type="match status" value="1"/>
</dbReference>
<dbReference type="RefSeq" id="WP_067012321.1">
    <property type="nucleotide sequence ID" value="NZ_FLOB01000001.1"/>
</dbReference>
<keyword evidence="4" id="KW-1185">Reference proteome</keyword>
<reference evidence="3 4" key="1">
    <citation type="submission" date="2016-06" db="EMBL/GenBank/DDBJ databases">
        <authorList>
            <person name="Kjaerup R.B."/>
            <person name="Dalgaard T.S."/>
            <person name="Juul-Madsen H.R."/>
        </authorList>
    </citation>
    <scope>NUCLEOTIDE SEQUENCE [LARGE SCALE GENOMIC DNA]</scope>
    <source>
        <strain evidence="3 4">CECT 8886</strain>
    </source>
</reference>
<dbReference type="Pfam" id="PF06032">
    <property type="entry name" value="S-Me-THD_N"/>
    <property type="match status" value="1"/>
</dbReference>
<dbReference type="STRING" id="1792290.MSP8886_00495"/>
<accession>A0A1A8T3T4</accession>
<feature type="domain" description="S-Me-THD N-terminal" evidence="1">
    <location>
        <begin position="13"/>
        <end position="158"/>
    </location>
</feature>
<dbReference type="Gene3D" id="2.40.390.10">
    <property type="entry name" value="CV3147-like"/>
    <property type="match status" value="1"/>
</dbReference>
<evidence type="ECO:0000259" key="2">
    <source>
        <dbReference type="Pfam" id="PF20906"/>
    </source>
</evidence>
<dbReference type="OrthoDB" id="7441206at2"/>
<evidence type="ECO:0000313" key="4">
    <source>
        <dbReference type="Proteomes" id="UP000092544"/>
    </source>
</evidence>
<proteinExistence type="predicted"/>
<evidence type="ECO:0000259" key="1">
    <source>
        <dbReference type="Pfam" id="PF06032"/>
    </source>
</evidence>
<sequence length="433" mass="46850">MIDPKTPLTTQALFNIVNGSTLLASGGGGSIKTAYSFVNQIVGTGKTINLLSPADMNSSYYGVVVGAMGSPESFEKIGLKGAEDRAVKVMQDLCKPKEINFTISVETGSNIFVAMLAAAKALDSAIVVDADGAGRSVPTLSCLSYSSKINITPFAVLNAPHSKDKDPVEGDIVLNLPLISDEDPDESAKKKAQASVIENMVRPILSSKDSFDGIGAISGWLMDGEQAKSALVPGTISMSQRIGEQLSEYNAEDKNIISQFARFLETLNISLYSLSDNNTSFTLKSKESISRGGFDFNMLVFTQSINEDEKELVVINQNENLLLWDSAKDHPLTICPDSICMLGKLDETIKDGILSELKSLNYKERREAEKSLGGWHGLSVEDVVVGQEVYLFSLPSPEALKNDNKEVFSALAKQFGYFGSYEPLDKLLAKEKI</sequence>
<dbReference type="InterPro" id="IPR048350">
    <property type="entry name" value="S-Me-THD-like_C"/>
</dbReference>
<evidence type="ECO:0008006" key="5">
    <source>
        <dbReference type="Google" id="ProtNLM"/>
    </source>
</evidence>
<evidence type="ECO:0000313" key="3">
    <source>
        <dbReference type="EMBL" id="SBS26093.1"/>
    </source>
</evidence>